<keyword evidence="3" id="KW-1185">Reference proteome</keyword>
<dbReference type="InterPro" id="IPR009636">
    <property type="entry name" value="SCAF"/>
</dbReference>
<proteinExistence type="predicted"/>
<dbReference type="RefSeq" id="WP_158740494.1">
    <property type="nucleotide sequence ID" value="NZ_WSLF01000007.1"/>
</dbReference>
<gene>
    <name evidence="2" type="ORF">GND95_08700</name>
</gene>
<protein>
    <recommendedName>
        <fullName evidence="4">Phage minor structural protein GP20</fullName>
    </recommendedName>
</protein>
<name>A0A7C8HFD7_9FIRM</name>
<evidence type="ECO:0008006" key="4">
    <source>
        <dbReference type="Google" id="ProtNLM"/>
    </source>
</evidence>
<dbReference type="Proteomes" id="UP000483018">
    <property type="component" value="Unassembled WGS sequence"/>
</dbReference>
<evidence type="ECO:0000313" key="2">
    <source>
        <dbReference type="EMBL" id="KAE9633724.1"/>
    </source>
</evidence>
<organism evidence="2 3">
    <name type="scientific">Defluviitalea raffinosedens</name>
    <dbReference type="NCBI Taxonomy" id="1450156"/>
    <lineage>
        <taxon>Bacteria</taxon>
        <taxon>Bacillati</taxon>
        <taxon>Bacillota</taxon>
        <taxon>Clostridia</taxon>
        <taxon>Lachnospirales</taxon>
        <taxon>Defluviitaleaceae</taxon>
        <taxon>Defluviitalea</taxon>
    </lineage>
</organism>
<keyword evidence="1" id="KW-0175">Coiled coil</keyword>
<sequence length="188" mass="21109">MTKEQLLAMGLTEEQAEKVLAASSEEMKGFIPKIRFDEINNSNKDLKQQLADRDKQLEDLKKLTGDNEELKNQIKQMQDSNKNKIAEYENKLKQLKIDSAVELELTKAKAKNIKAARALLDLSNVELDGDTVKGLDEQIKKLTEAEDSKFLFDSEESATFIGVKPGEGSDKNNASVEQQFENALKGIF</sequence>
<reference evidence="2 3" key="1">
    <citation type="submission" date="2019-12" db="EMBL/GenBank/DDBJ databases">
        <title>Defluviitalea raffinosedens, isolated from a biogas fermenter, genome sequencing and characterization.</title>
        <authorList>
            <person name="Rettenmaier R."/>
            <person name="Schneider M."/>
            <person name="Neuhaus K."/>
            <person name="Liebl W."/>
            <person name="Zverlov V."/>
        </authorList>
    </citation>
    <scope>NUCLEOTIDE SEQUENCE [LARGE SCALE GENOMIC DNA]</scope>
    <source>
        <strain evidence="2 3">249c-K6</strain>
    </source>
</reference>
<accession>A0A7C8HFD7</accession>
<evidence type="ECO:0000256" key="1">
    <source>
        <dbReference type="SAM" id="Coils"/>
    </source>
</evidence>
<feature type="coiled-coil region" evidence="1">
    <location>
        <begin position="43"/>
        <end position="98"/>
    </location>
</feature>
<dbReference type="EMBL" id="WSLF01000007">
    <property type="protein sequence ID" value="KAE9633724.1"/>
    <property type="molecule type" value="Genomic_DNA"/>
</dbReference>
<dbReference type="Pfam" id="PF06810">
    <property type="entry name" value="Phage_scaffold"/>
    <property type="match status" value="1"/>
</dbReference>
<comment type="caution">
    <text evidence="2">The sequence shown here is derived from an EMBL/GenBank/DDBJ whole genome shotgun (WGS) entry which is preliminary data.</text>
</comment>
<evidence type="ECO:0000313" key="3">
    <source>
        <dbReference type="Proteomes" id="UP000483018"/>
    </source>
</evidence>
<dbReference type="AlphaFoldDB" id="A0A7C8HFD7"/>
<dbReference type="OrthoDB" id="2365850at2"/>